<dbReference type="RefSeq" id="WP_153278560.1">
    <property type="nucleotide sequence ID" value="NZ_CP034550.1"/>
</dbReference>
<feature type="signal peptide" evidence="6">
    <location>
        <begin position="1"/>
        <end position="27"/>
    </location>
</feature>
<keyword evidence="2 6" id="KW-0645">Protease</keyword>
<feature type="chain" id="PRO_5025089288" description="Serine protease" evidence="6">
    <location>
        <begin position="28"/>
        <end position="387"/>
    </location>
</feature>
<keyword evidence="3 6" id="KW-0732">Signal</keyword>
<feature type="compositionally biased region" description="Gly residues" evidence="7">
    <location>
        <begin position="130"/>
        <end position="144"/>
    </location>
</feature>
<name>A0A5Q0H5X3_SACSY</name>
<dbReference type="InterPro" id="IPR050966">
    <property type="entry name" value="Glutamyl_endopeptidase"/>
</dbReference>
<accession>A0A5Q0H5X3</accession>
<evidence type="ECO:0000313" key="10">
    <source>
        <dbReference type="Proteomes" id="UP000325787"/>
    </source>
</evidence>
<evidence type="ECO:0000256" key="3">
    <source>
        <dbReference type="ARBA" id="ARBA00022729"/>
    </source>
</evidence>
<keyword evidence="5 6" id="KW-0720">Serine protease</keyword>
<evidence type="ECO:0000259" key="8">
    <source>
        <dbReference type="Pfam" id="PF00089"/>
    </source>
</evidence>
<dbReference type="InterPro" id="IPR043504">
    <property type="entry name" value="Peptidase_S1_PA_chymotrypsin"/>
</dbReference>
<dbReference type="SUPFAM" id="SSF50494">
    <property type="entry name" value="Trypsin-like serine proteases"/>
    <property type="match status" value="1"/>
</dbReference>
<dbReference type="PROSITE" id="PS00134">
    <property type="entry name" value="TRYPSIN_HIS"/>
    <property type="match status" value="1"/>
</dbReference>
<evidence type="ECO:0000256" key="4">
    <source>
        <dbReference type="ARBA" id="ARBA00022801"/>
    </source>
</evidence>
<evidence type="ECO:0000313" key="9">
    <source>
        <dbReference type="EMBL" id="QFZ21250.1"/>
    </source>
</evidence>
<dbReference type="KEGG" id="ssyi:EKG83_31135"/>
<reference evidence="10" key="1">
    <citation type="journal article" date="2021" name="Curr. Microbiol.">
        <title>Complete genome of nocamycin-producing strain Saccharothrix syringae NRRL B-16468 reveals the biosynthetic potential for secondary metabolites.</title>
        <authorList>
            <person name="Mo X."/>
            <person name="Yang S."/>
        </authorList>
    </citation>
    <scope>NUCLEOTIDE SEQUENCE [LARGE SCALE GENOMIC DNA]</scope>
    <source>
        <strain evidence="10">ATCC 51364 / DSM 43886 / JCM 6844 / KCTC 9398 / NBRC 14523 / NRRL B-16468 / INA 2240</strain>
    </source>
</reference>
<dbReference type="AlphaFoldDB" id="A0A5Q0H5X3"/>
<evidence type="ECO:0000256" key="5">
    <source>
        <dbReference type="ARBA" id="ARBA00022825"/>
    </source>
</evidence>
<comment type="similarity">
    <text evidence="1 6">Belongs to the peptidase S1B family.</text>
</comment>
<dbReference type="GO" id="GO:0006508">
    <property type="term" value="P:proteolysis"/>
    <property type="evidence" value="ECO:0007669"/>
    <property type="project" value="UniProtKB-KW"/>
</dbReference>
<feature type="domain" description="Peptidase S1" evidence="8">
    <location>
        <begin position="164"/>
        <end position="203"/>
    </location>
</feature>
<dbReference type="InterPro" id="IPR008256">
    <property type="entry name" value="Peptidase_S1B"/>
</dbReference>
<dbReference type="Proteomes" id="UP000325787">
    <property type="component" value="Chromosome"/>
</dbReference>
<dbReference type="OrthoDB" id="1855925at2"/>
<dbReference type="GO" id="GO:0004252">
    <property type="term" value="F:serine-type endopeptidase activity"/>
    <property type="evidence" value="ECO:0007669"/>
    <property type="project" value="InterPro"/>
</dbReference>
<sequence>MKKAHRAVVLLLVAALAPLVAAPLARAEDPCADRAPTELDRRGDWRCVGLATYADPEAEPRDGGLTDEQARRLDVTRPASWELGVAVSPDGRLYRQTAPSPTGPDQVRPVNPTPPDADPEGEPQPTGTGQSAGTGQLAGTGQVGEVGTRTVFGPDDRVLRLSTTNYPWRVMGSVSAPGSTTSNCSGSLIGPRHFLTAGHCIHVGGTGADAGWYPDREVAPGQRGIGTYPNGLKDHSWYFSVVGWFDHADPAYDYGMIVLQDLPSTAGLGWLGWRSSGHWGGHWTFGYPGWSHACAASPSPGGLCDNYLYGDDNSTQLVLAKQIKTHADAQTGQSGSPIYQYNGGDRRVIAVLAYHGNWGTRVTGARSDNFCAWIHAFPSAFNDHPCE</sequence>
<dbReference type="InterPro" id="IPR018114">
    <property type="entry name" value="TRYPSIN_HIS"/>
</dbReference>
<dbReference type="PRINTS" id="PR00839">
    <property type="entry name" value="V8PROTEASE"/>
</dbReference>
<keyword evidence="10" id="KW-1185">Reference proteome</keyword>
<protein>
    <recommendedName>
        <fullName evidence="6">Serine protease</fullName>
        <ecNumber evidence="6">3.4.21.-</ecNumber>
    </recommendedName>
</protein>
<proteinExistence type="inferred from homology"/>
<evidence type="ECO:0000256" key="6">
    <source>
        <dbReference type="RuleBase" id="RU004296"/>
    </source>
</evidence>
<dbReference type="Pfam" id="PF00089">
    <property type="entry name" value="Trypsin"/>
    <property type="match status" value="1"/>
</dbReference>
<dbReference type="EC" id="3.4.21.-" evidence="6"/>
<dbReference type="PANTHER" id="PTHR15462">
    <property type="entry name" value="SERINE PROTEASE"/>
    <property type="match status" value="1"/>
</dbReference>
<dbReference type="Gene3D" id="2.40.10.10">
    <property type="entry name" value="Trypsin-like serine proteases"/>
    <property type="match status" value="2"/>
</dbReference>
<dbReference type="PANTHER" id="PTHR15462:SF8">
    <property type="entry name" value="SERINE PROTEASE"/>
    <property type="match status" value="1"/>
</dbReference>
<dbReference type="InterPro" id="IPR001254">
    <property type="entry name" value="Trypsin_dom"/>
</dbReference>
<keyword evidence="4 6" id="KW-0378">Hydrolase</keyword>
<dbReference type="InterPro" id="IPR009003">
    <property type="entry name" value="Peptidase_S1_PA"/>
</dbReference>
<organism evidence="9 10">
    <name type="scientific">Saccharothrix syringae</name>
    <name type="common">Nocardiopsis syringae</name>
    <dbReference type="NCBI Taxonomy" id="103733"/>
    <lineage>
        <taxon>Bacteria</taxon>
        <taxon>Bacillati</taxon>
        <taxon>Actinomycetota</taxon>
        <taxon>Actinomycetes</taxon>
        <taxon>Pseudonocardiales</taxon>
        <taxon>Pseudonocardiaceae</taxon>
        <taxon>Saccharothrix</taxon>
    </lineage>
</organism>
<evidence type="ECO:0000256" key="2">
    <source>
        <dbReference type="ARBA" id="ARBA00022670"/>
    </source>
</evidence>
<gene>
    <name evidence="9" type="ORF">EKG83_31135</name>
</gene>
<dbReference type="EMBL" id="CP034550">
    <property type="protein sequence ID" value="QFZ21250.1"/>
    <property type="molecule type" value="Genomic_DNA"/>
</dbReference>
<evidence type="ECO:0000256" key="1">
    <source>
        <dbReference type="ARBA" id="ARBA00008764"/>
    </source>
</evidence>
<feature type="region of interest" description="Disordered" evidence="7">
    <location>
        <begin position="87"/>
        <end position="151"/>
    </location>
</feature>
<evidence type="ECO:0000256" key="7">
    <source>
        <dbReference type="SAM" id="MobiDB-lite"/>
    </source>
</evidence>